<name>A0A0A1TI38_9HYPO</name>
<sequence length="184" mass="20232">MLANCFALAVLAATAAAQGIVKGTNPKVFYKFNVASRTAQCPKLLPEHVDDGMKRFDGLFPPRYTYENTTKDEDQIFVGALYLSYPEGTFAFALDYNFALPNTTDNWVEKGADIANVYTAIREDIVRTWAADTFQFKTYNVSKSTNGRPPKHAGALTVQIQTPTFVKGCDTSCGGDCNPNKCQC</sequence>
<evidence type="ECO:0000313" key="3">
    <source>
        <dbReference type="Proteomes" id="UP000039046"/>
    </source>
</evidence>
<dbReference type="EMBL" id="CDHN01000007">
    <property type="protein sequence ID" value="CEJ94644.1"/>
    <property type="molecule type" value="Genomic_DNA"/>
</dbReference>
<gene>
    <name evidence="2" type="ORF">VHEMI10163</name>
</gene>
<dbReference type="AlphaFoldDB" id="A0A0A1TI38"/>
<keyword evidence="3" id="KW-1185">Reference proteome</keyword>
<dbReference type="Proteomes" id="UP000039046">
    <property type="component" value="Unassembled WGS sequence"/>
</dbReference>
<organism evidence="2 3">
    <name type="scientific">[Torrubiella] hemipterigena</name>
    <dbReference type="NCBI Taxonomy" id="1531966"/>
    <lineage>
        <taxon>Eukaryota</taxon>
        <taxon>Fungi</taxon>
        <taxon>Dikarya</taxon>
        <taxon>Ascomycota</taxon>
        <taxon>Pezizomycotina</taxon>
        <taxon>Sordariomycetes</taxon>
        <taxon>Hypocreomycetidae</taxon>
        <taxon>Hypocreales</taxon>
        <taxon>Clavicipitaceae</taxon>
        <taxon>Clavicipitaceae incertae sedis</taxon>
        <taxon>'Torrubiella' clade</taxon>
    </lineage>
</organism>
<reference evidence="2 3" key="1">
    <citation type="journal article" date="2015" name="Genome Announc.">
        <title>Draft Genome Sequence and Gene Annotation of the Entomopathogenic Fungus Verticillium hemipterigenum.</title>
        <authorList>
            <person name="Horn F."/>
            <person name="Habel A."/>
            <person name="Scharf D.H."/>
            <person name="Dworschak J."/>
            <person name="Brakhage A.A."/>
            <person name="Guthke R."/>
            <person name="Hertweck C."/>
            <person name="Linde J."/>
        </authorList>
    </citation>
    <scope>NUCLEOTIDE SEQUENCE [LARGE SCALE GENOMIC DNA]</scope>
</reference>
<dbReference type="HOGENOM" id="CLU_1469213_0_0_1"/>
<accession>A0A0A1TI38</accession>
<evidence type="ECO:0000313" key="2">
    <source>
        <dbReference type="EMBL" id="CEJ94644.1"/>
    </source>
</evidence>
<evidence type="ECO:0000256" key="1">
    <source>
        <dbReference type="SAM" id="SignalP"/>
    </source>
</evidence>
<proteinExistence type="predicted"/>
<protein>
    <submittedName>
        <fullName evidence="2">Uncharacterized protein</fullName>
    </submittedName>
</protein>
<feature type="chain" id="PRO_5001979717" evidence="1">
    <location>
        <begin position="18"/>
        <end position="184"/>
    </location>
</feature>
<dbReference type="OrthoDB" id="5212090at2759"/>
<keyword evidence="1" id="KW-0732">Signal</keyword>
<feature type="signal peptide" evidence="1">
    <location>
        <begin position="1"/>
        <end position="17"/>
    </location>
</feature>